<dbReference type="AlphaFoldDB" id="A0A4Y9ZUL2"/>
<organism evidence="1 2">
    <name type="scientific">Hericium alpestre</name>
    <dbReference type="NCBI Taxonomy" id="135208"/>
    <lineage>
        <taxon>Eukaryota</taxon>
        <taxon>Fungi</taxon>
        <taxon>Dikarya</taxon>
        <taxon>Basidiomycota</taxon>
        <taxon>Agaricomycotina</taxon>
        <taxon>Agaricomycetes</taxon>
        <taxon>Russulales</taxon>
        <taxon>Hericiaceae</taxon>
        <taxon>Hericium</taxon>
    </lineage>
</organism>
<dbReference type="EMBL" id="SFCI01000804">
    <property type="protein sequence ID" value="TFY77870.1"/>
    <property type="molecule type" value="Genomic_DNA"/>
</dbReference>
<keyword evidence="2" id="KW-1185">Reference proteome</keyword>
<accession>A0A4Y9ZUL2</accession>
<reference evidence="1 2" key="1">
    <citation type="submission" date="2019-02" db="EMBL/GenBank/DDBJ databases">
        <title>Genome sequencing of the rare red list fungi Hericium alpestre (H. flagellum).</title>
        <authorList>
            <person name="Buettner E."/>
            <person name="Kellner H."/>
        </authorList>
    </citation>
    <scope>NUCLEOTIDE SEQUENCE [LARGE SCALE GENOMIC DNA]</scope>
    <source>
        <strain evidence="1 2">DSM 108284</strain>
    </source>
</reference>
<gene>
    <name evidence="1" type="ORF">EWM64_g6141</name>
</gene>
<protein>
    <submittedName>
        <fullName evidence="1">Uncharacterized protein</fullName>
    </submittedName>
</protein>
<proteinExistence type="predicted"/>
<dbReference type="STRING" id="135208.A0A4Y9ZUL2"/>
<sequence>MASTTTATSLAVTVAHAIAYITRPLIVRYPVATLLKLQLALEMYLTKHYVASWVPSEPSALPGGD</sequence>
<dbReference type="OrthoDB" id="19928at2759"/>
<comment type="caution">
    <text evidence="1">The sequence shown here is derived from an EMBL/GenBank/DDBJ whole genome shotgun (WGS) entry which is preliminary data.</text>
</comment>
<name>A0A4Y9ZUL2_9AGAM</name>
<evidence type="ECO:0000313" key="1">
    <source>
        <dbReference type="EMBL" id="TFY77870.1"/>
    </source>
</evidence>
<evidence type="ECO:0000313" key="2">
    <source>
        <dbReference type="Proteomes" id="UP000298061"/>
    </source>
</evidence>
<dbReference type="Proteomes" id="UP000298061">
    <property type="component" value="Unassembled WGS sequence"/>
</dbReference>